<name>A0A0F9CMH8_9ZZZZ</name>
<proteinExistence type="predicted"/>
<sequence length="156" mass="16177">MVFIKKVSNADAGDADHVGGNDWDKLDDFFADVANAATAKIDSTFEVTASKFKIRDATDETKEIVNNVSAITTGTTRTITYPDANVNLTSLAKTTDNLSVFAATTSAQLAGIISNETGSGLLVFNTSPTLVTPLLGTPTSGVLTNCTGLPITGITS</sequence>
<reference evidence="1" key="1">
    <citation type="journal article" date="2015" name="Nature">
        <title>Complex archaea that bridge the gap between prokaryotes and eukaryotes.</title>
        <authorList>
            <person name="Spang A."/>
            <person name="Saw J.H."/>
            <person name="Jorgensen S.L."/>
            <person name="Zaremba-Niedzwiedzka K."/>
            <person name="Martijn J."/>
            <person name="Lind A.E."/>
            <person name="van Eijk R."/>
            <person name="Schleper C."/>
            <person name="Guy L."/>
            <person name="Ettema T.J."/>
        </authorList>
    </citation>
    <scope>NUCLEOTIDE SEQUENCE</scope>
</reference>
<evidence type="ECO:0000313" key="1">
    <source>
        <dbReference type="EMBL" id="KKL06856.1"/>
    </source>
</evidence>
<gene>
    <name evidence="1" type="ORF">LCGC14_2591840</name>
</gene>
<protein>
    <submittedName>
        <fullName evidence="1">Uncharacterized protein</fullName>
    </submittedName>
</protein>
<organism evidence="1">
    <name type="scientific">marine sediment metagenome</name>
    <dbReference type="NCBI Taxonomy" id="412755"/>
    <lineage>
        <taxon>unclassified sequences</taxon>
        <taxon>metagenomes</taxon>
        <taxon>ecological metagenomes</taxon>
    </lineage>
</organism>
<dbReference type="EMBL" id="LAZR01043527">
    <property type="protein sequence ID" value="KKL06856.1"/>
    <property type="molecule type" value="Genomic_DNA"/>
</dbReference>
<dbReference type="AlphaFoldDB" id="A0A0F9CMH8"/>
<comment type="caution">
    <text evidence="1">The sequence shown here is derived from an EMBL/GenBank/DDBJ whole genome shotgun (WGS) entry which is preliminary data.</text>
</comment>
<accession>A0A0F9CMH8</accession>